<accession>A0A0E9V1Q9</accession>
<proteinExistence type="predicted"/>
<name>A0A0E9V1Q9_ANGAN</name>
<dbReference type="EMBL" id="GBXM01036666">
    <property type="protein sequence ID" value="JAH71911.1"/>
    <property type="molecule type" value="Transcribed_RNA"/>
</dbReference>
<evidence type="ECO:0000313" key="1">
    <source>
        <dbReference type="EMBL" id="JAH71911.1"/>
    </source>
</evidence>
<reference evidence="1" key="2">
    <citation type="journal article" date="2015" name="Fish Shellfish Immunol.">
        <title>Early steps in the European eel (Anguilla anguilla)-Vibrio vulnificus interaction in the gills: Role of the RtxA13 toxin.</title>
        <authorList>
            <person name="Callol A."/>
            <person name="Pajuelo D."/>
            <person name="Ebbesson L."/>
            <person name="Teles M."/>
            <person name="MacKenzie S."/>
            <person name="Amaro C."/>
        </authorList>
    </citation>
    <scope>NUCLEOTIDE SEQUENCE</scope>
</reference>
<protein>
    <submittedName>
        <fullName evidence="1">Uncharacterized protein</fullName>
    </submittedName>
</protein>
<organism evidence="1">
    <name type="scientific">Anguilla anguilla</name>
    <name type="common">European freshwater eel</name>
    <name type="synonym">Muraena anguilla</name>
    <dbReference type="NCBI Taxonomy" id="7936"/>
    <lineage>
        <taxon>Eukaryota</taxon>
        <taxon>Metazoa</taxon>
        <taxon>Chordata</taxon>
        <taxon>Craniata</taxon>
        <taxon>Vertebrata</taxon>
        <taxon>Euteleostomi</taxon>
        <taxon>Actinopterygii</taxon>
        <taxon>Neopterygii</taxon>
        <taxon>Teleostei</taxon>
        <taxon>Anguilliformes</taxon>
        <taxon>Anguillidae</taxon>
        <taxon>Anguilla</taxon>
    </lineage>
</organism>
<sequence>MSIFTLLLCAGNYNFSYRFFDNIQ</sequence>
<reference evidence="1" key="1">
    <citation type="submission" date="2014-11" db="EMBL/GenBank/DDBJ databases">
        <authorList>
            <person name="Amaro Gonzalez C."/>
        </authorList>
    </citation>
    <scope>NUCLEOTIDE SEQUENCE</scope>
</reference>
<dbReference type="AlphaFoldDB" id="A0A0E9V1Q9"/>